<accession>A0ACC2MR85</accession>
<dbReference type="Proteomes" id="UP001234297">
    <property type="component" value="Chromosome 1"/>
</dbReference>
<evidence type="ECO:0000313" key="2">
    <source>
        <dbReference type="Proteomes" id="UP001234297"/>
    </source>
</evidence>
<proteinExistence type="predicted"/>
<dbReference type="EMBL" id="CM056809">
    <property type="protein sequence ID" value="KAJ8647908.1"/>
    <property type="molecule type" value="Genomic_DNA"/>
</dbReference>
<gene>
    <name evidence="1" type="ORF">MRB53_000931</name>
</gene>
<evidence type="ECO:0000313" key="1">
    <source>
        <dbReference type="EMBL" id="KAJ8647908.1"/>
    </source>
</evidence>
<keyword evidence="2" id="KW-1185">Reference proteome</keyword>
<name>A0ACC2MR85_PERAE</name>
<organism evidence="1 2">
    <name type="scientific">Persea americana</name>
    <name type="common">Avocado</name>
    <dbReference type="NCBI Taxonomy" id="3435"/>
    <lineage>
        <taxon>Eukaryota</taxon>
        <taxon>Viridiplantae</taxon>
        <taxon>Streptophyta</taxon>
        <taxon>Embryophyta</taxon>
        <taxon>Tracheophyta</taxon>
        <taxon>Spermatophyta</taxon>
        <taxon>Magnoliopsida</taxon>
        <taxon>Magnoliidae</taxon>
        <taxon>Laurales</taxon>
        <taxon>Lauraceae</taxon>
        <taxon>Persea</taxon>
    </lineage>
</organism>
<reference evidence="1 2" key="1">
    <citation type="journal article" date="2022" name="Hortic Res">
        <title>A haplotype resolved chromosomal level avocado genome allows analysis of novel avocado genes.</title>
        <authorList>
            <person name="Nath O."/>
            <person name="Fletcher S.J."/>
            <person name="Hayward A."/>
            <person name="Shaw L.M."/>
            <person name="Masouleh A.K."/>
            <person name="Furtado A."/>
            <person name="Henry R.J."/>
            <person name="Mitter N."/>
        </authorList>
    </citation>
    <scope>NUCLEOTIDE SEQUENCE [LARGE SCALE GENOMIC DNA]</scope>
    <source>
        <strain evidence="2">cv. Hass</strain>
    </source>
</reference>
<comment type="caution">
    <text evidence="1">The sequence shown here is derived from an EMBL/GenBank/DDBJ whole genome shotgun (WGS) entry which is preliminary data.</text>
</comment>
<protein>
    <submittedName>
        <fullName evidence="1">Uncharacterized protein</fullName>
    </submittedName>
</protein>
<sequence length="69" mass="8139">MPRFQLLLHFKLFGFHQIHVLHTKAIPNRIEEESVTTHWVFSNLSVSKVEYPSRFFIQLISDVVLMDLG</sequence>